<dbReference type="OrthoDB" id="432234at2759"/>
<dbReference type="AlphaFoldDB" id="A0A0L0N2A4"/>
<dbReference type="PANTHER" id="PTHR47642">
    <property type="entry name" value="ATP-DEPENDENT DNA HELICASE"/>
    <property type="match status" value="1"/>
</dbReference>
<proteinExistence type="predicted"/>
<feature type="region of interest" description="Disordered" evidence="1">
    <location>
        <begin position="85"/>
        <end position="104"/>
    </location>
</feature>
<protein>
    <submittedName>
        <fullName evidence="2">Uncharacterized protein</fullName>
    </submittedName>
</protein>
<evidence type="ECO:0000256" key="1">
    <source>
        <dbReference type="SAM" id="MobiDB-lite"/>
    </source>
</evidence>
<evidence type="ECO:0000313" key="3">
    <source>
        <dbReference type="Proteomes" id="UP000036947"/>
    </source>
</evidence>
<gene>
    <name evidence="2" type="ORF">TOPH_07045</name>
</gene>
<dbReference type="EMBL" id="LFRF01000027">
    <property type="protein sequence ID" value="KND88258.1"/>
    <property type="molecule type" value="Genomic_DNA"/>
</dbReference>
<keyword evidence="3" id="KW-1185">Reference proteome</keyword>
<comment type="caution">
    <text evidence="2">The sequence shown here is derived from an EMBL/GenBank/DDBJ whole genome shotgun (WGS) entry which is preliminary data.</text>
</comment>
<organism evidence="2 3">
    <name type="scientific">Tolypocladium ophioglossoides (strain CBS 100239)</name>
    <name type="common">Snaketongue truffleclub</name>
    <name type="synonym">Elaphocordyceps ophioglossoides</name>
    <dbReference type="NCBI Taxonomy" id="1163406"/>
    <lineage>
        <taxon>Eukaryota</taxon>
        <taxon>Fungi</taxon>
        <taxon>Dikarya</taxon>
        <taxon>Ascomycota</taxon>
        <taxon>Pezizomycotina</taxon>
        <taxon>Sordariomycetes</taxon>
        <taxon>Hypocreomycetidae</taxon>
        <taxon>Hypocreales</taxon>
        <taxon>Ophiocordycipitaceae</taxon>
        <taxon>Tolypocladium</taxon>
    </lineage>
</organism>
<reference evidence="2 3" key="1">
    <citation type="journal article" date="2015" name="BMC Genomics">
        <title>The genome of the truffle-parasite Tolypocladium ophioglossoides and the evolution of antifungal peptaibiotics.</title>
        <authorList>
            <person name="Quandt C.A."/>
            <person name="Bushley K.E."/>
            <person name="Spatafora J.W."/>
        </authorList>
    </citation>
    <scope>NUCLEOTIDE SEQUENCE [LARGE SCALE GENOMIC DNA]</scope>
    <source>
        <strain evidence="2 3">CBS 100239</strain>
    </source>
</reference>
<evidence type="ECO:0000313" key="2">
    <source>
        <dbReference type="EMBL" id="KND88258.1"/>
    </source>
</evidence>
<feature type="compositionally biased region" description="Polar residues" evidence="1">
    <location>
        <begin position="95"/>
        <end position="104"/>
    </location>
</feature>
<name>A0A0L0N2A4_TOLOC</name>
<accession>A0A0L0N2A4</accession>
<dbReference type="Proteomes" id="UP000036947">
    <property type="component" value="Unassembled WGS sequence"/>
</dbReference>
<sequence length="265" mass="29346">MLSSSRQTGDDQARFRQALQGLRELKLSIPSWNLLGNRVQAKLTRSEVDSFSAALRVYSTKARVNEYDYEHMVHLNTPAIQVEAKNKGKGAGQAPSDNTGNLSNRFPAAKGARIMLTTNLWQPAGLVNGAQGTVYEIAWNAGADPREEPPAVIMIGFDNYDGPPYLTTNEGRKFLPIFPVTRDFLVGTETSAFTDLATCDFQAGISYVAVSRVTSLQGLHLEAPFDRQSLYNHTPTEGMKVRLVDQQRRQAQQLTDPPYPPVYLN</sequence>
<dbReference type="InterPro" id="IPR051055">
    <property type="entry name" value="PIF1_helicase"/>
</dbReference>